<organism evidence="2">
    <name type="scientific">Cyprideis torosa</name>
    <dbReference type="NCBI Taxonomy" id="163714"/>
    <lineage>
        <taxon>Eukaryota</taxon>
        <taxon>Metazoa</taxon>
        <taxon>Ecdysozoa</taxon>
        <taxon>Arthropoda</taxon>
        <taxon>Crustacea</taxon>
        <taxon>Oligostraca</taxon>
        <taxon>Ostracoda</taxon>
        <taxon>Podocopa</taxon>
        <taxon>Podocopida</taxon>
        <taxon>Cytherocopina</taxon>
        <taxon>Cytheroidea</taxon>
        <taxon>Cytherideidae</taxon>
        <taxon>Cyprideis</taxon>
    </lineage>
</organism>
<feature type="compositionally biased region" description="Polar residues" evidence="1">
    <location>
        <begin position="44"/>
        <end position="59"/>
    </location>
</feature>
<dbReference type="EMBL" id="OB665993">
    <property type="protein sequence ID" value="CAD7233297.1"/>
    <property type="molecule type" value="Genomic_DNA"/>
</dbReference>
<accession>A0A7R8WMJ6</accession>
<reference evidence="2" key="1">
    <citation type="submission" date="2020-11" db="EMBL/GenBank/DDBJ databases">
        <authorList>
            <person name="Tran Van P."/>
        </authorList>
    </citation>
    <scope>NUCLEOTIDE SEQUENCE</scope>
</reference>
<name>A0A7R8WMJ6_9CRUS</name>
<gene>
    <name evidence="2" type="ORF">CTOB1V02_LOCUS11120</name>
</gene>
<dbReference type="AlphaFoldDB" id="A0A7R8WMJ6"/>
<protein>
    <submittedName>
        <fullName evidence="2">Uncharacterized protein</fullName>
    </submittedName>
</protein>
<feature type="compositionally biased region" description="Low complexity" evidence="1">
    <location>
        <begin position="12"/>
        <end position="34"/>
    </location>
</feature>
<evidence type="ECO:0000313" key="2">
    <source>
        <dbReference type="EMBL" id="CAD7233297.1"/>
    </source>
</evidence>
<sequence length="137" mass="14318">MYLFVPTDQNEPESNPSLAPSSSQPPSTTRKTPPAYEDPPITTFDPSSTGGKTFLQATQPADGPATPAAEESSTVEPLMISTLDGLSLGTEPPTLSLEALFNSGGAARLDGEGKVRTQDQQVRARSTGGVVRGCVKR</sequence>
<feature type="region of interest" description="Disordered" evidence="1">
    <location>
        <begin position="1"/>
        <end position="74"/>
    </location>
</feature>
<proteinExistence type="predicted"/>
<evidence type="ECO:0000256" key="1">
    <source>
        <dbReference type="SAM" id="MobiDB-lite"/>
    </source>
</evidence>
<feature type="region of interest" description="Disordered" evidence="1">
    <location>
        <begin position="107"/>
        <end position="130"/>
    </location>
</feature>